<dbReference type="FunFam" id="1.25.40.340:FF:000002">
    <property type="entry name" value="Dihydroxyacetone kinase, L subunit"/>
    <property type="match status" value="1"/>
</dbReference>
<organism evidence="10 11">
    <name type="scientific">Lacrimispora xylanisolvens</name>
    <dbReference type="NCBI Taxonomy" id="384636"/>
    <lineage>
        <taxon>Bacteria</taxon>
        <taxon>Bacillati</taxon>
        <taxon>Bacillota</taxon>
        <taxon>Clostridia</taxon>
        <taxon>Lachnospirales</taxon>
        <taxon>Lachnospiraceae</taxon>
        <taxon>Lacrimispora</taxon>
    </lineage>
</organism>
<evidence type="ECO:0000256" key="5">
    <source>
        <dbReference type="ARBA" id="ARBA00022777"/>
    </source>
</evidence>
<dbReference type="InterPro" id="IPR012737">
    <property type="entry name" value="DhaK_L_YcgS"/>
</dbReference>
<dbReference type="Gene3D" id="1.25.40.340">
    <property type="match status" value="1"/>
</dbReference>
<sequence length="216" mass="23314">MGFELTGKDYADYIKKAYELIHENGDYVTELDLATGDGDHWSNINMGFEKLVEKSEELGQLPISEEFKEIGKTMMAVIGGSSGVLYGSAYLAAAKAVKGRETLDCQGVCDSLEAMLEAIISRGQAKEGFKTMIDSLGPAVMAYKKGISDGISELEICEIVKQAAVDGAENTKNMEAVKGRATYQANKGLGHLDPGAVTMSYQIGTLMNCIKEKINF</sequence>
<name>A0A2S6HYF8_9FIRM</name>
<reference evidence="10 11" key="1">
    <citation type="submission" date="2018-02" db="EMBL/GenBank/DDBJ databases">
        <title>Genomic Encyclopedia of Archaeal and Bacterial Type Strains, Phase II (KMG-II): from individual species to whole genera.</title>
        <authorList>
            <person name="Goeker M."/>
        </authorList>
    </citation>
    <scope>NUCLEOTIDE SEQUENCE [LARGE SCALE GENOMIC DNA]</scope>
    <source>
        <strain evidence="10 11">DSM 3808</strain>
    </source>
</reference>
<evidence type="ECO:0000313" key="10">
    <source>
        <dbReference type="EMBL" id="PPK83110.1"/>
    </source>
</evidence>
<dbReference type="Proteomes" id="UP000237749">
    <property type="component" value="Unassembled WGS sequence"/>
</dbReference>
<dbReference type="RefSeq" id="WP_104433600.1">
    <property type="nucleotide sequence ID" value="NZ_PTJA01000001.1"/>
</dbReference>
<keyword evidence="4" id="KW-0808">Transferase</keyword>
<dbReference type="SUPFAM" id="SSF101473">
    <property type="entry name" value="DhaL-like"/>
    <property type="match status" value="1"/>
</dbReference>
<comment type="subunit">
    <text evidence="7">Homodimer. The dihydroxyacetone kinase complex is composed of a homodimer of DhaM, a homodimer of DhaK and the subunit DhaL.</text>
</comment>
<evidence type="ECO:0000256" key="6">
    <source>
        <dbReference type="ARBA" id="ARBA00022798"/>
    </source>
</evidence>
<evidence type="ECO:0000259" key="9">
    <source>
        <dbReference type="PROSITE" id="PS51480"/>
    </source>
</evidence>
<accession>A0A2S6HYF8</accession>
<dbReference type="PANTHER" id="PTHR28629">
    <property type="entry name" value="TRIOKINASE/FMN CYCLASE"/>
    <property type="match status" value="1"/>
</dbReference>
<dbReference type="GO" id="GO:0005829">
    <property type="term" value="C:cytosol"/>
    <property type="evidence" value="ECO:0007669"/>
    <property type="project" value="TreeGrafter"/>
</dbReference>
<dbReference type="EC" id="2.7.1.121" evidence="3"/>
<evidence type="ECO:0000256" key="7">
    <source>
        <dbReference type="ARBA" id="ARBA00046577"/>
    </source>
</evidence>
<evidence type="ECO:0000256" key="1">
    <source>
        <dbReference type="ARBA" id="ARBA00001113"/>
    </source>
</evidence>
<comment type="catalytic activity">
    <reaction evidence="1">
        <text>dihydroxyacetone + phosphoenolpyruvate = dihydroxyacetone phosphate + pyruvate</text>
        <dbReference type="Rhea" id="RHEA:18381"/>
        <dbReference type="ChEBI" id="CHEBI:15361"/>
        <dbReference type="ChEBI" id="CHEBI:16016"/>
        <dbReference type="ChEBI" id="CHEBI:57642"/>
        <dbReference type="ChEBI" id="CHEBI:58702"/>
        <dbReference type="EC" id="2.7.1.121"/>
    </reaction>
</comment>
<dbReference type="GO" id="GO:0004371">
    <property type="term" value="F:glycerone kinase activity"/>
    <property type="evidence" value="ECO:0007669"/>
    <property type="project" value="InterPro"/>
</dbReference>
<dbReference type="InterPro" id="IPR004007">
    <property type="entry name" value="DhaL_dom"/>
</dbReference>
<dbReference type="PROSITE" id="PS51480">
    <property type="entry name" value="DHAL"/>
    <property type="match status" value="1"/>
</dbReference>
<keyword evidence="5 10" id="KW-0418">Kinase</keyword>
<comment type="pathway">
    <text evidence="2">Polyol metabolism; glycerol degradation.</text>
</comment>
<dbReference type="PANTHER" id="PTHR28629:SF4">
    <property type="entry name" value="TRIOKINASE_FMN CYCLASE"/>
    <property type="match status" value="1"/>
</dbReference>
<protein>
    <recommendedName>
        <fullName evidence="3">phosphoenolpyruvate--glycerone phosphotransferase</fullName>
        <ecNumber evidence="3">2.7.1.121</ecNumber>
    </recommendedName>
</protein>
<gene>
    <name evidence="10" type="ORF">BXY41_101172</name>
</gene>
<feature type="domain" description="DhaL" evidence="9">
    <location>
        <begin position="8"/>
        <end position="208"/>
    </location>
</feature>
<dbReference type="Pfam" id="PF02734">
    <property type="entry name" value="Dak2"/>
    <property type="match status" value="1"/>
</dbReference>
<dbReference type="InterPro" id="IPR036117">
    <property type="entry name" value="DhaL_dom_sf"/>
</dbReference>
<keyword evidence="11" id="KW-1185">Reference proteome</keyword>
<proteinExistence type="predicted"/>
<dbReference type="SMART" id="SM01120">
    <property type="entry name" value="Dak2"/>
    <property type="match status" value="1"/>
</dbReference>
<dbReference type="OrthoDB" id="9800291at2"/>
<dbReference type="NCBIfam" id="TIGR02365">
    <property type="entry name" value="dha_L_ycgS"/>
    <property type="match status" value="1"/>
</dbReference>
<evidence type="ECO:0000256" key="2">
    <source>
        <dbReference type="ARBA" id="ARBA00004745"/>
    </source>
</evidence>
<dbReference type="GO" id="GO:0019563">
    <property type="term" value="P:glycerol catabolic process"/>
    <property type="evidence" value="ECO:0007669"/>
    <property type="project" value="TreeGrafter"/>
</dbReference>
<evidence type="ECO:0000256" key="4">
    <source>
        <dbReference type="ARBA" id="ARBA00022679"/>
    </source>
</evidence>
<comment type="caution">
    <text evidence="10">The sequence shown here is derived from an EMBL/GenBank/DDBJ whole genome shotgun (WGS) entry which is preliminary data.</text>
</comment>
<evidence type="ECO:0000313" key="11">
    <source>
        <dbReference type="Proteomes" id="UP000237749"/>
    </source>
</evidence>
<evidence type="ECO:0000256" key="3">
    <source>
        <dbReference type="ARBA" id="ARBA00012095"/>
    </source>
</evidence>
<dbReference type="AlphaFoldDB" id="A0A2S6HYF8"/>
<dbReference type="InterPro" id="IPR050861">
    <property type="entry name" value="Dihydroxyacetone_Kinase"/>
</dbReference>
<comment type="function">
    <text evidence="8">ADP-binding subunit of the dihydroxyacetone kinase, which is responsible for the phosphoenolpyruvate (PEP)-dependent phosphorylation of dihydroxyacetone. DhaL-ADP is converted to DhaL-ATP via a phosphoryl group transfer from DhaM and transmits it to dihydroxyacetone binds to DhaK.</text>
</comment>
<evidence type="ECO:0000256" key="8">
    <source>
        <dbReference type="ARBA" id="ARBA00055771"/>
    </source>
</evidence>
<dbReference type="EMBL" id="PTJA01000001">
    <property type="protein sequence ID" value="PPK83110.1"/>
    <property type="molecule type" value="Genomic_DNA"/>
</dbReference>
<keyword evidence="6" id="KW-0319">Glycerol metabolism</keyword>
<dbReference type="GO" id="GO:0047324">
    <property type="term" value="F:phosphoenolpyruvate-glycerone phosphotransferase activity"/>
    <property type="evidence" value="ECO:0007669"/>
    <property type="project" value="UniProtKB-EC"/>
</dbReference>